<dbReference type="RefSeq" id="WP_331790948.1">
    <property type="nucleotide sequence ID" value="NZ_BAAAUO010000005.1"/>
</dbReference>
<accession>A0ABU7V3X9</accession>
<organism evidence="1 2">
    <name type="scientific">Microbacterium schleiferi</name>
    <dbReference type="NCBI Taxonomy" id="69362"/>
    <lineage>
        <taxon>Bacteria</taxon>
        <taxon>Bacillati</taxon>
        <taxon>Actinomycetota</taxon>
        <taxon>Actinomycetes</taxon>
        <taxon>Micrococcales</taxon>
        <taxon>Microbacteriaceae</taxon>
        <taxon>Microbacterium</taxon>
    </lineage>
</organism>
<dbReference type="Proteomes" id="UP001351900">
    <property type="component" value="Unassembled WGS sequence"/>
</dbReference>
<gene>
    <name evidence="1" type="ORF">V2V91_04455</name>
</gene>
<comment type="caution">
    <text evidence="1">The sequence shown here is derived from an EMBL/GenBank/DDBJ whole genome shotgun (WGS) entry which is preliminary data.</text>
</comment>
<proteinExistence type="predicted"/>
<evidence type="ECO:0000313" key="1">
    <source>
        <dbReference type="EMBL" id="MEF2254389.1"/>
    </source>
</evidence>
<reference evidence="1 2" key="1">
    <citation type="submission" date="2024-01" db="EMBL/GenBank/DDBJ databases">
        <title>the genome sequence of strain Microbacterium schleiferi NBRC 15075.</title>
        <authorList>
            <person name="Ding Y."/>
            <person name="Zhang G."/>
        </authorList>
    </citation>
    <scope>NUCLEOTIDE SEQUENCE [LARGE SCALE GENOMIC DNA]</scope>
    <source>
        <strain evidence="1 2">NBRC 15075</strain>
    </source>
</reference>
<dbReference type="EMBL" id="JAZHOV010000002">
    <property type="protein sequence ID" value="MEF2254389.1"/>
    <property type="molecule type" value="Genomic_DNA"/>
</dbReference>
<keyword evidence="2" id="KW-1185">Reference proteome</keyword>
<sequence length="86" mass="8653">MSQLGNLKQQVNGIGTAAKASAANLSSFNQQFSTKIGEVQSLIGGAASGADQQAMQSFQAAAKAVQQAVAALEGAAQAANRWTQSA</sequence>
<evidence type="ECO:0008006" key="3">
    <source>
        <dbReference type="Google" id="ProtNLM"/>
    </source>
</evidence>
<name>A0ABU7V3X9_9MICO</name>
<evidence type="ECO:0000313" key="2">
    <source>
        <dbReference type="Proteomes" id="UP001351900"/>
    </source>
</evidence>
<protein>
    <recommendedName>
        <fullName evidence="3">TIGR04197 family type VII secretion effector</fullName>
    </recommendedName>
</protein>